<organism evidence="3 4">
    <name type="scientific">Kibdelosporangium lantanae</name>
    <dbReference type="NCBI Taxonomy" id="1497396"/>
    <lineage>
        <taxon>Bacteria</taxon>
        <taxon>Bacillati</taxon>
        <taxon>Actinomycetota</taxon>
        <taxon>Actinomycetes</taxon>
        <taxon>Pseudonocardiales</taxon>
        <taxon>Pseudonocardiaceae</taxon>
        <taxon>Kibdelosporangium</taxon>
    </lineage>
</organism>
<keyword evidence="4" id="KW-1185">Reference proteome</keyword>
<feature type="transmembrane region" description="Helical" evidence="2">
    <location>
        <begin position="53"/>
        <end position="73"/>
    </location>
</feature>
<keyword evidence="2" id="KW-0472">Membrane</keyword>
<evidence type="ECO:0000256" key="1">
    <source>
        <dbReference type="SAM" id="MobiDB-lite"/>
    </source>
</evidence>
<evidence type="ECO:0000256" key="2">
    <source>
        <dbReference type="SAM" id="Phobius"/>
    </source>
</evidence>
<dbReference type="Proteomes" id="UP001597045">
    <property type="component" value="Unassembled WGS sequence"/>
</dbReference>
<keyword evidence="2" id="KW-0812">Transmembrane</keyword>
<reference evidence="4" key="1">
    <citation type="journal article" date="2019" name="Int. J. Syst. Evol. Microbiol.">
        <title>The Global Catalogue of Microorganisms (GCM) 10K type strain sequencing project: providing services to taxonomists for standard genome sequencing and annotation.</title>
        <authorList>
            <consortium name="The Broad Institute Genomics Platform"/>
            <consortium name="The Broad Institute Genome Sequencing Center for Infectious Disease"/>
            <person name="Wu L."/>
            <person name="Ma J."/>
        </authorList>
    </citation>
    <scope>NUCLEOTIDE SEQUENCE [LARGE SCALE GENOMIC DNA]</scope>
    <source>
        <strain evidence="4">JCM 31486</strain>
    </source>
</reference>
<feature type="transmembrane region" description="Helical" evidence="2">
    <location>
        <begin position="85"/>
        <end position="102"/>
    </location>
</feature>
<gene>
    <name evidence="3" type="ORF">ACFQ1S_12105</name>
</gene>
<name>A0ABW3M6B3_9PSEU</name>
<evidence type="ECO:0000313" key="3">
    <source>
        <dbReference type="EMBL" id="MFD1046245.1"/>
    </source>
</evidence>
<dbReference type="EMBL" id="JBHTIS010000575">
    <property type="protein sequence ID" value="MFD1046245.1"/>
    <property type="molecule type" value="Genomic_DNA"/>
</dbReference>
<feature type="non-terminal residue" evidence="3">
    <location>
        <position position="213"/>
    </location>
</feature>
<feature type="transmembrane region" description="Helical" evidence="2">
    <location>
        <begin position="20"/>
        <end position="41"/>
    </location>
</feature>
<protein>
    <submittedName>
        <fullName evidence="3">Uncharacterized protein</fullName>
    </submittedName>
</protein>
<proteinExistence type="predicted"/>
<evidence type="ECO:0000313" key="4">
    <source>
        <dbReference type="Proteomes" id="UP001597045"/>
    </source>
</evidence>
<accession>A0ABW3M6B3</accession>
<sequence>MVRGFCYSYFPLMAELGQLFGMLILRLVILFAPILGLLMILYQRAAPAIARGVGKALASCVLLAVGSTGYLWVLPIVLKGTSNTFVQMVVMGVITITALILIRPLRQITGMISGIVQAAGFNTAAGSPAASWAMRTWRRHRWWNKREQRLTRALTLSNKRSTTRSEGDPIPNSHSTPKPAPPRRSRPEAHGPQRATVVRLSTPPTARAHGPTG</sequence>
<keyword evidence="2" id="KW-1133">Transmembrane helix</keyword>
<comment type="caution">
    <text evidence="3">The sequence shown here is derived from an EMBL/GenBank/DDBJ whole genome shotgun (WGS) entry which is preliminary data.</text>
</comment>
<feature type="region of interest" description="Disordered" evidence="1">
    <location>
        <begin position="153"/>
        <end position="213"/>
    </location>
</feature>